<keyword evidence="2" id="KW-1185">Reference proteome</keyword>
<protein>
    <submittedName>
        <fullName evidence="1">Uncharacterized protein</fullName>
    </submittedName>
</protein>
<name>A0AAV4EQA1_9GAST</name>
<dbReference type="EMBL" id="BMAT01003821">
    <property type="protein sequence ID" value="GFR62905.1"/>
    <property type="molecule type" value="Genomic_DNA"/>
</dbReference>
<comment type="caution">
    <text evidence="1">The sequence shown here is derived from an EMBL/GenBank/DDBJ whole genome shotgun (WGS) entry which is preliminary data.</text>
</comment>
<dbReference type="Proteomes" id="UP000762676">
    <property type="component" value="Unassembled WGS sequence"/>
</dbReference>
<reference evidence="1 2" key="1">
    <citation type="journal article" date="2021" name="Elife">
        <title>Chloroplast acquisition without the gene transfer in kleptoplastic sea slugs, Plakobranchus ocellatus.</title>
        <authorList>
            <person name="Maeda T."/>
            <person name="Takahashi S."/>
            <person name="Yoshida T."/>
            <person name="Shimamura S."/>
            <person name="Takaki Y."/>
            <person name="Nagai Y."/>
            <person name="Toyoda A."/>
            <person name="Suzuki Y."/>
            <person name="Arimoto A."/>
            <person name="Ishii H."/>
            <person name="Satoh N."/>
            <person name="Nishiyama T."/>
            <person name="Hasebe M."/>
            <person name="Maruyama T."/>
            <person name="Minagawa J."/>
            <person name="Obokata J."/>
            <person name="Shigenobu S."/>
        </authorList>
    </citation>
    <scope>NUCLEOTIDE SEQUENCE [LARGE SCALE GENOMIC DNA]</scope>
</reference>
<sequence length="93" mass="10746">MARRHCEDDGKYVDQRSERQRRVETWCGGPYPAVDGRSLNHQSSSSNCKNARNKTECKDISFHMFPEDVELPIIEVWMLSLACPESFNLTLKV</sequence>
<evidence type="ECO:0000313" key="2">
    <source>
        <dbReference type="Proteomes" id="UP000762676"/>
    </source>
</evidence>
<accession>A0AAV4EQA1</accession>
<organism evidence="1 2">
    <name type="scientific">Elysia marginata</name>
    <dbReference type="NCBI Taxonomy" id="1093978"/>
    <lineage>
        <taxon>Eukaryota</taxon>
        <taxon>Metazoa</taxon>
        <taxon>Spiralia</taxon>
        <taxon>Lophotrochozoa</taxon>
        <taxon>Mollusca</taxon>
        <taxon>Gastropoda</taxon>
        <taxon>Heterobranchia</taxon>
        <taxon>Euthyneura</taxon>
        <taxon>Panpulmonata</taxon>
        <taxon>Sacoglossa</taxon>
        <taxon>Placobranchoidea</taxon>
        <taxon>Plakobranchidae</taxon>
        <taxon>Elysia</taxon>
    </lineage>
</organism>
<dbReference type="AlphaFoldDB" id="A0AAV4EQA1"/>
<proteinExistence type="predicted"/>
<evidence type="ECO:0000313" key="1">
    <source>
        <dbReference type="EMBL" id="GFR62905.1"/>
    </source>
</evidence>
<gene>
    <name evidence="1" type="ORF">ElyMa_001881900</name>
</gene>